<comment type="caution">
    <text evidence="3">The sequence shown here is derived from an EMBL/GenBank/DDBJ whole genome shotgun (WGS) entry which is preliminary data.</text>
</comment>
<name>A0A5D3DUZ2_CUCMM</name>
<evidence type="ECO:0000256" key="1">
    <source>
        <dbReference type="SAM" id="MobiDB-lite"/>
    </source>
</evidence>
<proteinExistence type="predicted"/>
<dbReference type="Proteomes" id="UP000321947">
    <property type="component" value="Unassembled WGS sequence"/>
</dbReference>
<evidence type="ECO:0000313" key="3">
    <source>
        <dbReference type="EMBL" id="TYK27332.1"/>
    </source>
</evidence>
<protein>
    <submittedName>
        <fullName evidence="3">Gag/pol protein</fullName>
    </submittedName>
</protein>
<gene>
    <name evidence="3" type="ORF">E5676_scaffold394G00180</name>
    <name evidence="2" type="ORF">E6C27_scaffold25G00050</name>
</gene>
<dbReference type="EMBL" id="SSTE01000887">
    <property type="protein sequence ID" value="KAA0066470.1"/>
    <property type="molecule type" value="Genomic_DNA"/>
</dbReference>
<organism evidence="3 5">
    <name type="scientific">Cucumis melo var. makuwa</name>
    <name type="common">Oriental melon</name>
    <dbReference type="NCBI Taxonomy" id="1194695"/>
    <lineage>
        <taxon>Eukaryota</taxon>
        <taxon>Viridiplantae</taxon>
        <taxon>Streptophyta</taxon>
        <taxon>Embryophyta</taxon>
        <taxon>Tracheophyta</taxon>
        <taxon>Spermatophyta</taxon>
        <taxon>Magnoliopsida</taxon>
        <taxon>eudicotyledons</taxon>
        <taxon>Gunneridae</taxon>
        <taxon>Pentapetalae</taxon>
        <taxon>rosids</taxon>
        <taxon>fabids</taxon>
        <taxon>Cucurbitales</taxon>
        <taxon>Cucurbitaceae</taxon>
        <taxon>Benincaseae</taxon>
        <taxon>Cucumis</taxon>
    </lineage>
</organism>
<evidence type="ECO:0000313" key="2">
    <source>
        <dbReference type="EMBL" id="KAA0066470.1"/>
    </source>
</evidence>
<evidence type="ECO:0000313" key="4">
    <source>
        <dbReference type="Proteomes" id="UP000321393"/>
    </source>
</evidence>
<accession>A0A5D3DUZ2</accession>
<evidence type="ECO:0000313" key="5">
    <source>
        <dbReference type="Proteomes" id="UP000321947"/>
    </source>
</evidence>
<dbReference type="EMBL" id="SSTD01002819">
    <property type="protein sequence ID" value="TYK27332.1"/>
    <property type="molecule type" value="Genomic_DNA"/>
</dbReference>
<sequence>MLHPNGGMSSFPYSKCILVRDAYDRWTKANDKARVYFLASMPDILRLWSLHIRTWTPSERCLDNPPCRSNKRLLNTFIMHGSSSETKFAPSSSGSKKLQKKNEGKGKAKVAIKGKCFHCDVDRHSKRNCSKYLARKKKKEEGEMMLKVGIGDVISAQAVGATKLF</sequence>
<dbReference type="Proteomes" id="UP000321393">
    <property type="component" value="Unassembled WGS sequence"/>
</dbReference>
<feature type="region of interest" description="Disordered" evidence="1">
    <location>
        <begin position="85"/>
        <end position="106"/>
    </location>
</feature>
<dbReference type="AlphaFoldDB" id="A0A5D3DUZ2"/>
<reference evidence="4 5" key="1">
    <citation type="submission" date="2019-08" db="EMBL/GenBank/DDBJ databases">
        <title>Draft genome sequences of two oriental melons (Cucumis melo L. var makuwa).</title>
        <authorList>
            <person name="Kwon S.-Y."/>
        </authorList>
    </citation>
    <scope>NUCLEOTIDE SEQUENCE [LARGE SCALE GENOMIC DNA]</scope>
    <source>
        <strain evidence="5">cv. Chang Bougi</strain>
        <strain evidence="4">cv. SW 3</strain>
        <tissue evidence="3">Leaf</tissue>
    </source>
</reference>